<keyword evidence="4 6" id="KW-1133">Transmembrane helix</keyword>
<keyword evidence="3 6" id="KW-0812">Transmembrane</keyword>
<feature type="transmembrane region" description="Helical" evidence="6">
    <location>
        <begin position="236"/>
        <end position="255"/>
    </location>
</feature>
<keyword evidence="8" id="KW-1185">Reference proteome</keyword>
<evidence type="ECO:0008006" key="9">
    <source>
        <dbReference type="Google" id="ProtNLM"/>
    </source>
</evidence>
<dbReference type="InterPro" id="IPR050367">
    <property type="entry name" value="APC_superfamily"/>
</dbReference>
<dbReference type="Gene3D" id="1.20.1740.10">
    <property type="entry name" value="Amino acid/polyamine transporter I"/>
    <property type="match status" value="1"/>
</dbReference>
<evidence type="ECO:0000313" key="7">
    <source>
        <dbReference type="EMBL" id="GFM35709.1"/>
    </source>
</evidence>
<reference evidence="7 8" key="1">
    <citation type="submission" date="2020-05" db="EMBL/GenBank/DDBJ databases">
        <title>Draft genome sequence of Desulfovibrio psychrotolerans JS1T.</title>
        <authorList>
            <person name="Ueno A."/>
            <person name="Tamazawa S."/>
            <person name="Tamamura S."/>
            <person name="Murakami T."/>
            <person name="Kiyama T."/>
            <person name="Inomata H."/>
            <person name="Amano Y."/>
            <person name="Miyakawa K."/>
            <person name="Tamaki H."/>
            <person name="Naganuma T."/>
            <person name="Kaneko K."/>
        </authorList>
    </citation>
    <scope>NUCLEOTIDE SEQUENCE [LARGE SCALE GENOMIC DNA]</scope>
    <source>
        <strain evidence="7 8">JS1</strain>
    </source>
</reference>
<feature type="transmembrane region" description="Helical" evidence="6">
    <location>
        <begin position="83"/>
        <end position="106"/>
    </location>
</feature>
<protein>
    <recommendedName>
        <fullName evidence="9">Amino acid permease</fullName>
    </recommendedName>
</protein>
<evidence type="ECO:0000313" key="8">
    <source>
        <dbReference type="Proteomes" id="UP000503820"/>
    </source>
</evidence>
<dbReference type="PANTHER" id="PTHR42770">
    <property type="entry name" value="AMINO ACID TRANSPORTER-RELATED"/>
    <property type="match status" value="1"/>
</dbReference>
<evidence type="ECO:0000256" key="5">
    <source>
        <dbReference type="ARBA" id="ARBA00023136"/>
    </source>
</evidence>
<evidence type="ECO:0000256" key="6">
    <source>
        <dbReference type="SAM" id="Phobius"/>
    </source>
</evidence>
<proteinExistence type="predicted"/>
<evidence type="ECO:0000256" key="1">
    <source>
        <dbReference type="ARBA" id="ARBA00004651"/>
    </source>
</evidence>
<organism evidence="7 8">
    <name type="scientific">Desulfovibrio psychrotolerans</name>
    <dbReference type="NCBI Taxonomy" id="415242"/>
    <lineage>
        <taxon>Bacteria</taxon>
        <taxon>Pseudomonadati</taxon>
        <taxon>Thermodesulfobacteriota</taxon>
        <taxon>Desulfovibrionia</taxon>
        <taxon>Desulfovibrionales</taxon>
        <taxon>Desulfovibrionaceae</taxon>
        <taxon>Desulfovibrio</taxon>
    </lineage>
</organism>
<dbReference type="GO" id="GO:0005886">
    <property type="term" value="C:plasma membrane"/>
    <property type="evidence" value="ECO:0007669"/>
    <property type="project" value="UniProtKB-SubCell"/>
</dbReference>
<dbReference type="PANTHER" id="PTHR42770:SF7">
    <property type="entry name" value="MEMBRANE PROTEIN"/>
    <property type="match status" value="1"/>
</dbReference>
<keyword evidence="2" id="KW-1003">Cell membrane</keyword>
<evidence type="ECO:0000256" key="3">
    <source>
        <dbReference type="ARBA" id="ARBA00022692"/>
    </source>
</evidence>
<dbReference type="AlphaFoldDB" id="A0A7J0BPX5"/>
<dbReference type="GO" id="GO:0022857">
    <property type="term" value="F:transmembrane transporter activity"/>
    <property type="evidence" value="ECO:0007669"/>
    <property type="project" value="InterPro"/>
</dbReference>
<feature type="transmembrane region" description="Helical" evidence="6">
    <location>
        <begin position="40"/>
        <end position="62"/>
    </location>
</feature>
<evidence type="ECO:0000256" key="4">
    <source>
        <dbReference type="ARBA" id="ARBA00022989"/>
    </source>
</evidence>
<feature type="transmembrane region" description="Helical" evidence="6">
    <location>
        <begin position="134"/>
        <end position="151"/>
    </location>
</feature>
<feature type="transmembrane region" description="Helical" evidence="6">
    <location>
        <begin position="395"/>
        <end position="415"/>
    </location>
</feature>
<dbReference type="Pfam" id="PF13520">
    <property type="entry name" value="AA_permease_2"/>
    <property type="match status" value="1"/>
</dbReference>
<feature type="transmembrane region" description="Helical" evidence="6">
    <location>
        <begin position="158"/>
        <end position="181"/>
    </location>
</feature>
<dbReference type="EMBL" id="BLVP01000001">
    <property type="protein sequence ID" value="GFM35709.1"/>
    <property type="molecule type" value="Genomic_DNA"/>
</dbReference>
<feature type="transmembrane region" description="Helical" evidence="6">
    <location>
        <begin position="201"/>
        <end position="224"/>
    </location>
</feature>
<dbReference type="Proteomes" id="UP000503820">
    <property type="component" value="Unassembled WGS sequence"/>
</dbReference>
<dbReference type="PIRSF" id="PIRSF006060">
    <property type="entry name" value="AA_transporter"/>
    <property type="match status" value="1"/>
</dbReference>
<keyword evidence="5 6" id="KW-0472">Membrane</keyword>
<dbReference type="InterPro" id="IPR002293">
    <property type="entry name" value="AA/rel_permease1"/>
</dbReference>
<feature type="transmembrane region" description="Helical" evidence="6">
    <location>
        <begin position="421"/>
        <end position="451"/>
    </location>
</feature>
<accession>A0A7J0BPX5</accession>
<name>A0A7J0BPX5_9BACT</name>
<comment type="subcellular location">
    <subcellularLocation>
        <location evidence="1">Cell membrane</location>
        <topology evidence="1">Multi-pass membrane protein</topology>
    </subcellularLocation>
</comment>
<feature type="transmembrane region" description="Helical" evidence="6">
    <location>
        <begin position="275"/>
        <end position="299"/>
    </location>
</feature>
<sequence>MRGKKLGPFLLSGLMVGPVLGSGIFILPPLVYGEAGEWALPAWMITVCLNAVFAFVFGFLSIRFPGSGGVSDAIAHAFGIRAGMLASLYLISAVIFGPAAVLLTIAQYLPLPPVFPEAAEWLAAGVFSGQGEQGQRMLLALGLVGPGYVLLLQRIRAVGTVALVLSSVSAVLLFAGGILVLALHDGGQPLLPETGSFETSVFGHALLMLFWIIVGWEVVGNYSGDVETPGRTIPRAVLGSVAAVTLVEMCVALAVQREALPTAAGYGVARLLYPLFGDAGQMVCALLVTALCTTTYLMFVGGVARLVSSLAASLTSAIHVSSAFGTRSVVRGNRKYGRGAVAVFLPLLRLLERRNGADVPVGAVTLLCVAQAATLIACMAGLARLESLVSVASGFFLANALMGIAAAIVMLHVPWQRGAAGLLATVLLVVLWQAAWFVLAVVAVLAVLCLVPWKSTQRRDMAAPLRVQGSEKRS</sequence>
<comment type="caution">
    <text evidence="7">The sequence shown here is derived from an EMBL/GenBank/DDBJ whole genome shotgun (WGS) entry which is preliminary data.</text>
</comment>
<evidence type="ECO:0000256" key="2">
    <source>
        <dbReference type="ARBA" id="ARBA00022475"/>
    </source>
</evidence>
<dbReference type="RefSeq" id="WP_174408394.1">
    <property type="nucleotide sequence ID" value="NZ_BLVP01000001.1"/>
</dbReference>
<gene>
    <name evidence="7" type="ORF">DSM19430T_03930</name>
</gene>